<dbReference type="KEGG" id="ppla:BBI15_06490"/>
<dbReference type="PANTHER" id="PTHR33392:SF3">
    <property type="entry name" value="POLYISOPRENYL-TEICHOIC ACID--PEPTIDOGLYCAN TEICHOIC ACID TRANSFERASE TAGT"/>
    <property type="match status" value="1"/>
</dbReference>
<dbReference type="Pfam" id="PF03816">
    <property type="entry name" value="LytR_cpsA_psr"/>
    <property type="match status" value="1"/>
</dbReference>
<gene>
    <name evidence="4" type="ORF">BBI15_06490</name>
</gene>
<sequence>MSRKMKREAKSSRRRKIVKISAILAVSLLISLSAFGIWLVKKAEFAANNAYESADGRDKSDLRDEQVEPLNDNISILFIGIDDSAARNQSSDNIRSDALVLATLNNEDKSVKLVSIPRDTYTLIPDSGYEDKITHAYALNGPRSTIESVEGLLDVPVDYYMTMNFDAFVDVVDALGGITADVPYDLKEKDETDSHNAIELKEGTQHLNGSEALALARTRYYDNDIERGKRQQMILESIMDKALSAGSITKYGNVIDAVGDNMKTNLSFRDMQAFFEYAKNGKPDVETMSIKGYDDMSTGIYYYMPDEESLEELKDILQSHLGLKPDTSNLSLNEENLTEQALPAPGTDPEDEQKNWQP</sequence>
<dbReference type="Gene3D" id="3.40.630.190">
    <property type="entry name" value="LCP protein"/>
    <property type="match status" value="1"/>
</dbReference>
<dbReference type="EMBL" id="CP016539">
    <property type="protein sequence ID" value="ANU19884.1"/>
    <property type="molecule type" value="Genomic_DNA"/>
</dbReference>
<reference evidence="4" key="1">
    <citation type="submission" date="2016-10" db="EMBL/GenBank/DDBJ databases">
        <authorList>
            <person name="See-Too W.S."/>
        </authorList>
    </citation>
    <scope>NUCLEOTIDE SEQUENCE [LARGE SCALE GENOMIC DNA]</scope>
    <source>
        <strain evidence="4">DSM 23997</strain>
    </source>
</reference>
<evidence type="ECO:0000313" key="4">
    <source>
        <dbReference type="EMBL" id="ANU19884.1"/>
    </source>
</evidence>
<feature type="compositionally biased region" description="Polar residues" evidence="2">
    <location>
        <begin position="326"/>
        <end position="339"/>
    </location>
</feature>
<feature type="region of interest" description="Disordered" evidence="2">
    <location>
        <begin position="324"/>
        <end position="358"/>
    </location>
</feature>
<dbReference type="InterPro" id="IPR004474">
    <property type="entry name" value="LytR_CpsA_psr"/>
</dbReference>
<organism evidence="4 5">
    <name type="scientific">Planococcus plakortidis</name>
    <dbReference type="NCBI Taxonomy" id="1038856"/>
    <lineage>
        <taxon>Bacteria</taxon>
        <taxon>Bacillati</taxon>
        <taxon>Bacillota</taxon>
        <taxon>Bacilli</taxon>
        <taxon>Bacillales</taxon>
        <taxon>Caryophanaceae</taxon>
        <taxon>Planococcus</taxon>
    </lineage>
</organism>
<feature type="domain" description="Cell envelope-related transcriptional attenuator" evidence="3">
    <location>
        <begin position="95"/>
        <end position="243"/>
    </location>
</feature>
<dbReference type="Proteomes" id="UP000092650">
    <property type="component" value="Chromosome"/>
</dbReference>
<accession>A0A1C7E7D5</accession>
<dbReference type="STRING" id="1038856.BBI15_06490"/>
<comment type="similarity">
    <text evidence="1">Belongs to the LytR/CpsA/Psr (LCP) family.</text>
</comment>
<dbReference type="OrthoDB" id="27330at2"/>
<proteinExistence type="inferred from homology"/>
<dbReference type="NCBIfam" id="TIGR00350">
    <property type="entry name" value="lytR_cpsA_psr"/>
    <property type="match status" value="1"/>
</dbReference>
<evidence type="ECO:0000259" key="3">
    <source>
        <dbReference type="Pfam" id="PF03816"/>
    </source>
</evidence>
<dbReference type="RefSeq" id="WP_068869610.1">
    <property type="nucleotide sequence ID" value="NZ_CP016539.2"/>
</dbReference>
<evidence type="ECO:0000256" key="2">
    <source>
        <dbReference type="SAM" id="MobiDB-lite"/>
    </source>
</evidence>
<name>A0A1C7E7D5_9BACL</name>
<dbReference type="PANTHER" id="PTHR33392">
    <property type="entry name" value="POLYISOPRENYL-TEICHOIC ACID--PEPTIDOGLYCAN TEICHOIC ACID TRANSFERASE TAGU"/>
    <property type="match status" value="1"/>
</dbReference>
<protein>
    <submittedName>
        <fullName evidence="4">Transcriptional regulator</fullName>
    </submittedName>
</protein>
<keyword evidence="5" id="KW-1185">Reference proteome</keyword>
<dbReference type="InterPro" id="IPR050922">
    <property type="entry name" value="LytR/CpsA/Psr_CW_biosynth"/>
</dbReference>
<evidence type="ECO:0000256" key="1">
    <source>
        <dbReference type="ARBA" id="ARBA00006068"/>
    </source>
</evidence>
<evidence type="ECO:0000313" key="5">
    <source>
        <dbReference type="Proteomes" id="UP000092650"/>
    </source>
</evidence>
<dbReference type="AlphaFoldDB" id="A0A1C7E7D5"/>